<protein>
    <recommendedName>
        <fullName evidence="3">histidine kinase</fullName>
        <ecNumber evidence="3">2.7.13.3</ecNumber>
    </recommendedName>
</protein>
<evidence type="ECO:0000256" key="2">
    <source>
        <dbReference type="ARBA" id="ARBA00004651"/>
    </source>
</evidence>
<feature type="transmembrane region" description="Helical" evidence="13">
    <location>
        <begin position="222"/>
        <end position="244"/>
    </location>
</feature>
<reference evidence="16" key="2">
    <citation type="submission" date="2021-09" db="EMBL/GenBank/DDBJ databases">
        <authorList>
            <person name="Gilroy R."/>
        </authorList>
    </citation>
    <scope>NUCLEOTIDE SEQUENCE</scope>
    <source>
        <strain evidence="16">ChiGjej2B2-7701</strain>
    </source>
</reference>
<dbReference type="GO" id="GO:0005524">
    <property type="term" value="F:ATP binding"/>
    <property type="evidence" value="ECO:0007669"/>
    <property type="project" value="UniProtKB-KW"/>
</dbReference>
<dbReference type="SMART" id="SM00388">
    <property type="entry name" value="HisKA"/>
    <property type="match status" value="1"/>
</dbReference>
<dbReference type="Pfam" id="PF00672">
    <property type="entry name" value="HAMP"/>
    <property type="match status" value="1"/>
</dbReference>
<evidence type="ECO:0000313" key="17">
    <source>
        <dbReference type="Proteomes" id="UP000746751"/>
    </source>
</evidence>
<comment type="caution">
    <text evidence="16">The sequence shown here is derived from an EMBL/GenBank/DDBJ whole genome shotgun (WGS) entry which is preliminary data.</text>
</comment>
<dbReference type="InterPro" id="IPR050980">
    <property type="entry name" value="2C_sensor_his_kinase"/>
</dbReference>
<proteinExistence type="predicted"/>
<keyword evidence="8" id="KW-0547">Nucleotide-binding</keyword>
<keyword evidence="4" id="KW-1003">Cell membrane</keyword>
<dbReference type="SMART" id="SM00304">
    <property type="entry name" value="HAMP"/>
    <property type="match status" value="1"/>
</dbReference>
<dbReference type="Pfam" id="PF02518">
    <property type="entry name" value="HATPase_c"/>
    <property type="match status" value="1"/>
</dbReference>
<sequence>MRKQRASLGDRVRAWWDTMPLMRSFFLYAAACVLVSIVASLLLMATFMSAYEVLQRKAWEGHVDVEGGPYIYDAQEDELVPAFTIDLSTPTDRIVFLGLRSESAYELKTVDYYGGNLINADTGAPIGYATLEMVRNDPSLTIFDWGGNYTEQDYLETNGHPYVSTTIDTADLADYDARERAERVAVDGEFLSLEQANSDFIVSNVGYYVSQYDSMLETPLMFALRVATGLTPFVMLVVLSIMFFRRFYRRRIGVPLAIFCDAAGRVAHQDLDFVTPGVPGREFSQLGTAFEKMRASLEESQRELWRTAEERRRLNAAFAHDLRTPVTVLKGTIEMAQMRAARGEAVEEETLRTLGGQVERLESYAQAMSGIAKLEDRTVERTPVVAGTWGAELRRQAQDYVSAARPKLGFGVDMQGVSPQAELSVDRSLVEEVLGNLLSNACVHARGRVALTMKLDDERGLLTLRVSDDGDGFSPEALRRGCEPFFGEAKDAEHFGLGLNIVQTLTRLHGGTVELANADAGGGVVTVTFDVGKAA</sequence>
<dbReference type="InterPro" id="IPR003661">
    <property type="entry name" value="HisK_dim/P_dom"/>
</dbReference>
<dbReference type="InterPro" id="IPR003594">
    <property type="entry name" value="HATPase_dom"/>
</dbReference>
<dbReference type="Pfam" id="PF00512">
    <property type="entry name" value="HisKA"/>
    <property type="match status" value="1"/>
</dbReference>
<comment type="catalytic activity">
    <reaction evidence="1">
        <text>ATP + protein L-histidine = ADP + protein N-phospho-L-histidine.</text>
        <dbReference type="EC" id="2.7.13.3"/>
    </reaction>
</comment>
<dbReference type="PRINTS" id="PR00344">
    <property type="entry name" value="BCTRLSENSOR"/>
</dbReference>
<evidence type="ECO:0000313" key="16">
    <source>
        <dbReference type="EMBL" id="HJG31874.1"/>
    </source>
</evidence>
<dbReference type="EC" id="2.7.13.3" evidence="3"/>
<feature type="domain" description="HAMP" evidence="15">
    <location>
        <begin position="250"/>
        <end position="302"/>
    </location>
</feature>
<dbReference type="SUPFAM" id="SSF158472">
    <property type="entry name" value="HAMP domain-like"/>
    <property type="match status" value="1"/>
</dbReference>
<keyword evidence="6" id="KW-0808">Transferase</keyword>
<dbReference type="GO" id="GO:0005886">
    <property type="term" value="C:plasma membrane"/>
    <property type="evidence" value="ECO:0007669"/>
    <property type="project" value="UniProtKB-SubCell"/>
</dbReference>
<keyword evidence="5" id="KW-0597">Phosphoprotein</keyword>
<dbReference type="InterPro" id="IPR003660">
    <property type="entry name" value="HAMP_dom"/>
</dbReference>
<evidence type="ECO:0000256" key="10">
    <source>
        <dbReference type="ARBA" id="ARBA00022840"/>
    </source>
</evidence>
<reference evidence="16" key="1">
    <citation type="journal article" date="2021" name="PeerJ">
        <title>Extensive microbial diversity within the chicken gut microbiome revealed by metagenomics and culture.</title>
        <authorList>
            <person name="Gilroy R."/>
            <person name="Ravi A."/>
            <person name="Getino M."/>
            <person name="Pursley I."/>
            <person name="Horton D.L."/>
            <person name="Alikhan N.F."/>
            <person name="Baker D."/>
            <person name="Gharbi K."/>
            <person name="Hall N."/>
            <person name="Watson M."/>
            <person name="Adriaenssens E.M."/>
            <person name="Foster-Nyarko E."/>
            <person name="Jarju S."/>
            <person name="Secka A."/>
            <person name="Antonio M."/>
            <person name="Oren A."/>
            <person name="Chaudhuri R.R."/>
            <person name="La Ragione R."/>
            <person name="Hildebrand F."/>
            <person name="Pallen M.J."/>
        </authorList>
    </citation>
    <scope>NUCLEOTIDE SEQUENCE</scope>
    <source>
        <strain evidence="16">ChiGjej2B2-7701</strain>
    </source>
</reference>
<dbReference type="CDD" id="cd00075">
    <property type="entry name" value="HATPase"/>
    <property type="match status" value="1"/>
</dbReference>
<evidence type="ECO:0000256" key="4">
    <source>
        <dbReference type="ARBA" id="ARBA00022475"/>
    </source>
</evidence>
<evidence type="ECO:0000256" key="9">
    <source>
        <dbReference type="ARBA" id="ARBA00022777"/>
    </source>
</evidence>
<keyword evidence="9 16" id="KW-0418">Kinase</keyword>
<evidence type="ECO:0000256" key="7">
    <source>
        <dbReference type="ARBA" id="ARBA00022692"/>
    </source>
</evidence>
<name>A0A921IR41_9ACTN</name>
<dbReference type="InterPro" id="IPR036890">
    <property type="entry name" value="HATPase_C_sf"/>
</dbReference>
<dbReference type="SUPFAM" id="SSF47384">
    <property type="entry name" value="Homodimeric domain of signal transducing histidine kinase"/>
    <property type="match status" value="1"/>
</dbReference>
<gene>
    <name evidence="16" type="ORF">K8U80_10850</name>
</gene>
<comment type="subcellular location">
    <subcellularLocation>
        <location evidence="2">Cell membrane</location>
        <topology evidence="2">Multi-pass membrane protein</topology>
    </subcellularLocation>
</comment>
<evidence type="ECO:0000256" key="6">
    <source>
        <dbReference type="ARBA" id="ARBA00022679"/>
    </source>
</evidence>
<dbReference type="PROSITE" id="PS50109">
    <property type="entry name" value="HIS_KIN"/>
    <property type="match status" value="1"/>
</dbReference>
<keyword evidence="7 13" id="KW-0812">Transmembrane</keyword>
<keyword evidence="12" id="KW-0902">Two-component regulatory system</keyword>
<evidence type="ECO:0000256" key="8">
    <source>
        <dbReference type="ARBA" id="ARBA00022741"/>
    </source>
</evidence>
<dbReference type="Proteomes" id="UP000746751">
    <property type="component" value="Unassembled WGS sequence"/>
</dbReference>
<dbReference type="InterPro" id="IPR005467">
    <property type="entry name" value="His_kinase_dom"/>
</dbReference>
<dbReference type="InterPro" id="IPR036097">
    <property type="entry name" value="HisK_dim/P_sf"/>
</dbReference>
<organism evidence="16 17">
    <name type="scientific">Collinsella ihumii</name>
    <dbReference type="NCBI Taxonomy" id="1720204"/>
    <lineage>
        <taxon>Bacteria</taxon>
        <taxon>Bacillati</taxon>
        <taxon>Actinomycetota</taxon>
        <taxon>Coriobacteriia</taxon>
        <taxon>Coriobacteriales</taxon>
        <taxon>Coriobacteriaceae</taxon>
        <taxon>Collinsella</taxon>
    </lineage>
</organism>
<dbReference type="Gene3D" id="3.30.565.10">
    <property type="entry name" value="Histidine kinase-like ATPase, C-terminal domain"/>
    <property type="match status" value="1"/>
</dbReference>
<dbReference type="PROSITE" id="PS50885">
    <property type="entry name" value="HAMP"/>
    <property type="match status" value="1"/>
</dbReference>
<feature type="domain" description="Histidine kinase" evidence="14">
    <location>
        <begin position="317"/>
        <end position="533"/>
    </location>
</feature>
<keyword evidence="13" id="KW-0472">Membrane</keyword>
<dbReference type="EMBL" id="DYVF01000065">
    <property type="protein sequence ID" value="HJG31874.1"/>
    <property type="molecule type" value="Genomic_DNA"/>
</dbReference>
<dbReference type="InterPro" id="IPR004358">
    <property type="entry name" value="Sig_transdc_His_kin-like_C"/>
</dbReference>
<dbReference type="AlphaFoldDB" id="A0A921IR41"/>
<dbReference type="Gene3D" id="1.10.287.130">
    <property type="match status" value="1"/>
</dbReference>
<dbReference type="Gene3D" id="6.10.340.10">
    <property type="match status" value="1"/>
</dbReference>
<dbReference type="GO" id="GO:0000155">
    <property type="term" value="F:phosphorelay sensor kinase activity"/>
    <property type="evidence" value="ECO:0007669"/>
    <property type="project" value="InterPro"/>
</dbReference>
<evidence type="ECO:0000256" key="12">
    <source>
        <dbReference type="ARBA" id="ARBA00023012"/>
    </source>
</evidence>
<evidence type="ECO:0000256" key="3">
    <source>
        <dbReference type="ARBA" id="ARBA00012438"/>
    </source>
</evidence>
<dbReference type="PANTHER" id="PTHR44936">
    <property type="entry name" value="SENSOR PROTEIN CREC"/>
    <property type="match status" value="1"/>
</dbReference>
<evidence type="ECO:0000259" key="15">
    <source>
        <dbReference type="PROSITE" id="PS50885"/>
    </source>
</evidence>
<evidence type="ECO:0000256" key="13">
    <source>
        <dbReference type="SAM" id="Phobius"/>
    </source>
</evidence>
<keyword evidence="11 13" id="KW-1133">Transmembrane helix</keyword>
<keyword evidence="10" id="KW-0067">ATP-binding</keyword>
<feature type="transmembrane region" description="Helical" evidence="13">
    <location>
        <begin position="21"/>
        <end position="47"/>
    </location>
</feature>
<evidence type="ECO:0000256" key="1">
    <source>
        <dbReference type="ARBA" id="ARBA00000085"/>
    </source>
</evidence>
<evidence type="ECO:0000259" key="14">
    <source>
        <dbReference type="PROSITE" id="PS50109"/>
    </source>
</evidence>
<evidence type="ECO:0000256" key="5">
    <source>
        <dbReference type="ARBA" id="ARBA00022553"/>
    </source>
</evidence>
<evidence type="ECO:0000256" key="11">
    <source>
        <dbReference type="ARBA" id="ARBA00022989"/>
    </source>
</evidence>
<dbReference type="PANTHER" id="PTHR44936:SF10">
    <property type="entry name" value="SENSOR PROTEIN RSTB"/>
    <property type="match status" value="1"/>
</dbReference>
<dbReference type="SUPFAM" id="SSF55874">
    <property type="entry name" value="ATPase domain of HSP90 chaperone/DNA topoisomerase II/histidine kinase"/>
    <property type="match status" value="1"/>
</dbReference>
<dbReference type="SMART" id="SM00387">
    <property type="entry name" value="HATPase_c"/>
    <property type="match status" value="1"/>
</dbReference>
<dbReference type="CDD" id="cd00082">
    <property type="entry name" value="HisKA"/>
    <property type="match status" value="1"/>
</dbReference>
<accession>A0A921IR41</accession>